<feature type="transmembrane region" description="Helical" evidence="14">
    <location>
        <begin position="247"/>
        <end position="265"/>
    </location>
</feature>
<protein>
    <recommendedName>
        <fullName evidence="12">Trk system potassium uptake protein</fullName>
    </recommendedName>
</protein>
<accession>A0A291B8R5</accession>
<evidence type="ECO:0000256" key="4">
    <source>
        <dbReference type="ARBA" id="ARBA00022475"/>
    </source>
</evidence>
<keyword evidence="9 14" id="KW-1133">Transmembrane helix</keyword>
<dbReference type="Pfam" id="PF02386">
    <property type="entry name" value="TrkH"/>
    <property type="match status" value="1"/>
</dbReference>
<dbReference type="NCBIfam" id="TIGR00933">
    <property type="entry name" value="2a38"/>
    <property type="match status" value="1"/>
</dbReference>
<reference evidence="16" key="1">
    <citation type="submission" date="2017-04" db="EMBL/GenBank/DDBJ databases">
        <title>Genome evolution of the luminous symbionts of deep sea anglerfish.</title>
        <authorList>
            <person name="Hendry T.A."/>
        </authorList>
    </citation>
    <scope>NUCLEOTIDE SEQUENCE [LARGE SCALE GENOMIC DNA]</scope>
</reference>
<feature type="transmembrane region" description="Helical" evidence="14">
    <location>
        <begin position="468"/>
        <end position="493"/>
    </location>
</feature>
<feature type="transmembrane region" description="Helical" evidence="14">
    <location>
        <begin position="20"/>
        <end position="41"/>
    </location>
</feature>
<dbReference type="EMBL" id="CP020660">
    <property type="protein sequence ID" value="ATF09390.1"/>
    <property type="molecule type" value="Genomic_DNA"/>
</dbReference>
<dbReference type="Proteomes" id="UP000218160">
    <property type="component" value="Chromosome 1"/>
</dbReference>
<feature type="binding site" evidence="13">
    <location>
        <position position="230"/>
    </location>
    <ligand>
        <name>K(+)</name>
        <dbReference type="ChEBI" id="CHEBI:29103"/>
    </ligand>
</feature>
<organism evidence="15 16">
    <name type="scientific">Candidatus Enterovibrio altilux</name>
    <dbReference type="NCBI Taxonomy" id="1927128"/>
    <lineage>
        <taxon>Bacteria</taxon>
        <taxon>Pseudomonadati</taxon>
        <taxon>Pseudomonadota</taxon>
        <taxon>Gammaproteobacteria</taxon>
        <taxon>Vibrionales</taxon>
        <taxon>Vibrionaceae</taxon>
        <taxon>Enterovibrio</taxon>
    </lineage>
</organism>
<evidence type="ECO:0000256" key="5">
    <source>
        <dbReference type="ARBA" id="ARBA00022519"/>
    </source>
</evidence>
<gene>
    <name evidence="15" type="ORF">BTN50_0883</name>
</gene>
<dbReference type="GO" id="GO:0046872">
    <property type="term" value="F:metal ion binding"/>
    <property type="evidence" value="ECO:0007669"/>
    <property type="project" value="UniProtKB-KW"/>
</dbReference>
<evidence type="ECO:0000256" key="11">
    <source>
        <dbReference type="ARBA" id="ARBA00023136"/>
    </source>
</evidence>
<feature type="binding site" evidence="13">
    <location>
        <position position="447"/>
    </location>
    <ligand>
        <name>K(+)</name>
        <dbReference type="ChEBI" id="CHEBI:29103"/>
    </ligand>
</feature>
<dbReference type="PANTHER" id="PTHR32024:SF2">
    <property type="entry name" value="TRK SYSTEM POTASSIUM UPTAKE PROTEIN TRKG-RELATED"/>
    <property type="match status" value="1"/>
</dbReference>
<dbReference type="GO" id="GO:0005886">
    <property type="term" value="C:plasma membrane"/>
    <property type="evidence" value="ECO:0007669"/>
    <property type="project" value="UniProtKB-SubCell"/>
</dbReference>
<feature type="transmembrane region" description="Helical" evidence="14">
    <location>
        <begin position="286"/>
        <end position="305"/>
    </location>
</feature>
<evidence type="ECO:0000313" key="16">
    <source>
        <dbReference type="Proteomes" id="UP000218160"/>
    </source>
</evidence>
<feature type="transmembrane region" description="Helical" evidence="14">
    <location>
        <begin position="79"/>
        <end position="100"/>
    </location>
</feature>
<keyword evidence="7 14" id="KW-0812">Transmembrane</keyword>
<evidence type="ECO:0000256" key="3">
    <source>
        <dbReference type="ARBA" id="ARBA00022448"/>
    </source>
</evidence>
<evidence type="ECO:0000256" key="6">
    <source>
        <dbReference type="ARBA" id="ARBA00022538"/>
    </source>
</evidence>
<feature type="transmembrane region" description="Helical" evidence="14">
    <location>
        <begin position="47"/>
        <end position="67"/>
    </location>
</feature>
<feature type="transmembrane region" description="Helical" evidence="14">
    <location>
        <begin position="194"/>
        <end position="213"/>
    </location>
</feature>
<dbReference type="InterPro" id="IPR004772">
    <property type="entry name" value="TrkH"/>
</dbReference>
<dbReference type="InterPro" id="IPR003445">
    <property type="entry name" value="Cat_transpt"/>
</dbReference>
<keyword evidence="10 12" id="KW-0406">Ion transport</keyword>
<feature type="binding site" evidence="13">
    <location>
        <position position="231"/>
    </location>
    <ligand>
        <name>K(+)</name>
        <dbReference type="ChEBI" id="CHEBI:29103"/>
    </ligand>
</feature>
<dbReference type="AlphaFoldDB" id="A0A291B8R5"/>
<evidence type="ECO:0000256" key="13">
    <source>
        <dbReference type="PIRSR" id="PIRSR006247-1"/>
    </source>
</evidence>
<feature type="binding site" evidence="13">
    <location>
        <position position="331"/>
    </location>
    <ligand>
        <name>K(+)</name>
        <dbReference type="ChEBI" id="CHEBI:29103"/>
    </ligand>
</feature>
<evidence type="ECO:0000256" key="12">
    <source>
        <dbReference type="PIRNR" id="PIRNR006247"/>
    </source>
</evidence>
<proteinExistence type="inferred from homology"/>
<evidence type="ECO:0000256" key="8">
    <source>
        <dbReference type="ARBA" id="ARBA00022958"/>
    </source>
</evidence>
<evidence type="ECO:0000256" key="14">
    <source>
        <dbReference type="SAM" id="Phobius"/>
    </source>
</evidence>
<keyword evidence="11 12" id="KW-0472">Membrane</keyword>
<keyword evidence="6 12" id="KW-0633">Potassium transport</keyword>
<feature type="binding site" evidence="13">
    <location>
        <position position="122"/>
    </location>
    <ligand>
        <name>K(+)</name>
        <dbReference type="ChEBI" id="CHEBI:29103"/>
    </ligand>
</feature>
<evidence type="ECO:0000256" key="9">
    <source>
        <dbReference type="ARBA" id="ARBA00022989"/>
    </source>
</evidence>
<feature type="transmembrane region" description="Helical" evidence="14">
    <location>
        <begin position="408"/>
        <end position="429"/>
    </location>
</feature>
<feature type="binding site" evidence="13">
    <location>
        <position position="121"/>
    </location>
    <ligand>
        <name>K(+)</name>
        <dbReference type="ChEBI" id="CHEBI:29103"/>
    </ligand>
</feature>
<keyword evidence="8 12" id="KW-0630">Potassium</keyword>
<dbReference type="GO" id="GO:0015379">
    <property type="term" value="F:potassium:chloride symporter activity"/>
    <property type="evidence" value="ECO:0007669"/>
    <property type="project" value="InterPro"/>
</dbReference>
<evidence type="ECO:0000313" key="15">
    <source>
        <dbReference type="EMBL" id="ATF09390.1"/>
    </source>
</evidence>
<keyword evidence="13" id="KW-0479">Metal-binding</keyword>
<evidence type="ECO:0000256" key="10">
    <source>
        <dbReference type="ARBA" id="ARBA00023065"/>
    </source>
</evidence>
<dbReference type="PIRSF" id="PIRSF006247">
    <property type="entry name" value="TrkH"/>
    <property type="match status" value="1"/>
</dbReference>
<evidence type="ECO:0000256" key="7">
    <source>
        <dbReference type="ARBA" id="ARBA00022692"/>
    </source>
</evidence>
<comment type="subcellular location">
    <subcellularLocation>
        <location evidence="1 12">Cell inner membrane</location>
        <topology evidence="1 12">Multi-pass membrane protein</topology>
    </subcellularLocation>
</comment>
<feature type="binding site" evidence="13">
    <location>
        <position position="448"/>
    </location>
    <ligand>
        <name>K(+)</name>
        <dbReference type="ChEBI" id="CHEBI:29103"/>
    </ligand>
</feature>
<keyword evidence="16" id="KW-1185">Reference proteome</keyword>
<feature type="transmembrane region" description="Helical" evidence="14">
    <location>
        <begin position="343"/>
        <end position="366"/>
    </location>
</feature>
<name>A0A291B8R5_9GAMM</name>
<dbReference type="PANTHER" id="PTHR32024">
    <property type="entry name" value="TRK SYSTEM POTASSIUM UPTAKE PROTEIN TRKG-RELATED"/>
    <property type="match status" value="1"/>
</dbReference>
<keyword evidence="5 12" id="KW-0997">Cell inner membrane</keyword>
<evidence type="ECO:0000256" key="2">
    <source>
        <dbReference type="ARBA" id="ARBA00009137"/>
    </source>
</evidence>
<keyword evidence="3 12" id="KW-0813">Transport</keyword>
<comment type="function">
    <text evidence="12">Low-affinity potassium transport system. Interacts with Trk system potassium uptake protein TrkA.</text>
</comment>
<dbReference type="KEGG" id="elux:BTN50_0883"/>
<comment type="similarity">
    <text evidence="2 12">Belongs to the TrkH potassium transport family.</text>
</comment>
<keyword evidence="4 12" id="KW-1003">Cell membrane</keyword>
<evidence type="ECO:0000256" key="1">
    <source>
        <dbReference type="ARBA" id="ARBA00004429"/>
    </source>
</evidence>
<feature type="transmembrane region" description="Helical" evidence="14">
    <location>
        <begin position="146"/>
        <end position="173"/>
    </location>
</feature>
<sequence length="495" mass="54357">MNTRIEPSQAMQFRSIIRIVGLLLALFSITMLAPAVVAFIYRDGEGFPFVLTFILLLAGGGVLWFPNRSYRHELKARDGFLIVVLFWTVIGSSGSIPFMLSEQLSMSVTDAFFESFSGLTTTGATVMMGLDDLPKAVLFYRQLLQWFGGMGIIVLAVAILPVLGIGGMQLYRAEIPGPVKDSKMTPRIAETAKALWYIYLALTLSCAFAYWLADMSVFDAISHSFSTVAIGGFSTHDASMGYFNSSIINLITVCCLFISACNFSLHFAAFSSGKLHPGYYFKDPEFRAFVLIQVILLVIVFWILMSHNVYNSKFETFNQAIFQTVSISTTAGYTTTGFFEWPLFLPVLLLFSSFIGGCAGSTGGGMKVIRILLLSLQGSRELKRLVHPRAVYIIKIGNKALPQQVIDAVWGFFSAYALVFVLCMLALIATGIDELTAFSAVASTLNNLGPGLGEVAAHFGDINDGAKWVLIVSMLFGRLEVFTLLVLCTPTFWRS</sequence>
<feature type="binding site" evidence="13">
    <location>
        <position position="330"/>
    </location>
    <ligand>
        <name>K(+)</name>
        <dbReference type="ChEBI" id="CHEBI:29103"/>
    </ligand>
</feature>